<dbReference type="SUPFAM" id="SSF109604">
    <property type="entry name" value="HD-domain/PDEase-like"/>
    <property type="match status" value="1"/>
</dbReference>
<feature type="transmembrane region" description="Helical" evidence="9">
    <location>
        <begin position="251"/>
        <end position="270"/>
    </location>
</feature>
<feature type="coiled-coil region" evidence="8">
    <location>
        <begin position="200"/>
        <end position="227"/>
    </location>
</feature>
<evidence type="ECO:0000259" key="10">
    <source>
        <dbReference type="SMART" id="SM00471"/>
    </source>
</evidence>
<feature type="domain" description="HD/PDEase" evidence="10">
    <location>
        <begin position="27"/>
        <end position="141"/>
    </location>
</feature>
<dbReference type="CDD" id="cd00077">
    <property type="entry name" value="HDc"/>
    <property type="match status" value="1"/>
</dbReference>
<dbReference type="RefSeq" id="WP_090256764.1">
    <property type="nucleotide sequence ID" value="NZ_FOIR01000001.1"/>
</dbReference>
<dbReference type="Proteomes" id="UP000199437">
    <property type="component" value="Unassembled WGS sequence"/>
</dbReference>
<evidence type="ECO:0000313" key="11">
    <source>
        <dbReference type="EMBL" id="SEV88425.1"/>
    </source>
</evidence>
<evidence type="ECO:0000256" key="3">
    <source>
        <dbReference type="ARBA" id="ARBA00022692"/>
    </source>
</evidence>
<evidence type="ECO:0000256" key="5">
    <source>
        <dbReference type="ARBA" id="ARBA00022989"/>
    </source>
</evidence>
<protein>
    <submittedName>
        <fullName evidence="11">Predicted metal-dependent phosphohydrolase, HD superfamily</fullName>
    </submittedName>
</protein>
<proteinExistence type="predicted"/>
<name>A0A1I0MJE5_9BACT</name>
<dbReference type="InterPro" id="IPR009218">
    <property type="entry name" value="HD_phosphohydro"/>
</dbReference>
<dbReference type="GO" id="GO:0005886">
    <property type="term" value="C:plasma membrane"/>
    <property type="evidence" value="ECO:0007669"/>
    <property type="project" value="UniProtKB-SubCell"/>
</dbReference>
<dbReference type="GO" id="GO:0016787">
    <property type="term" value="F:hydrolase activity"/>
    <property type="evidence" value="ECO:0007669"/>
    <property type="project" value="UniProtKB-KW"/>
</dbReference>
<evidence type="ECO:0000313" key="12">
    <source>
        <dbReference type="Proteomes" id="UP000199437"/>
    </source>
</evidence>
<dbReference type="AlphaFoldDB" id="A0A1I0MJE5"/>
<comment type="subcellular location">
    <subcellularLocation>
        <location evidence="1">Cell membrane</location>
    </subcellularLocation>
</comment>
<feature type="transmembrane region" description="Helical" evidence="9">
    <location>
        <begin position="378"/>
        <end position="397"/>
    </location>
</feature>
<dbReference type="Gene3D" id="1.10.3210.10">
    <property type="entry name" value="Hypothetical protein af1432"/>
    <property type="match status" value="1"/>
</dbReference>
<keyword evidence="6" id="KW-0051">Antiviral defense</keyword>
<dbReference type="InterPro" id="IPR003607">
    <property type="entry name" value="HD/PDEase_dom"/>
</dbReference>
<sequence>MSQNGSILEQSKAYASQILQDQLDDMFVYHNLNHTQRVVEAAKMIGEASGLSGEEQEVVDIAAWFHDTGYSLGCNQHEKSSAEIARTFLEEKGVDNAKITQVIDCIMATRVPQKPSNLMEQVLCDADLAHLACEDYTDMSERMHKEIEKVHDKQIETKKWNEMNYAFFKDHEYFTPFAKEHLQPVKEENLSAIKKAKSDKAVDEKYVKKLEKKLAKLEAKAEKKPDRGIETMFRTTSKNHLELSAMADNKANIMISVNTIILSVVVSVLIRKLYEYPNLILPTILLIVVCLVTIVLAILATRPNVSSGTFTDDEVLNKRTNLLFFGNFHKMKLERYEWGMKEMMRDGDYLYGSLIKDIYFLGVVLGKKYKLLRICYTTFMIGFVVSIIAFVVAMLLYPPTDQTGFYTF</sequence>
<reference evidence="12" key="1">
    <citation type="submission" date="2016-10" db="EMBL/GenBank/DDBJ databases">
        <authorList>
            <person name="Varghese N."/>
            <person name="Submissions S."/>
        </authorList>
    </citation>
    <scope>NUCLEOTIDE SEQUENCE [LARGE SCALE GENOMIC DNA]</scope>
    <source>
        <strain evidence="12">CGMCC 1.12402</strain>
    </source>
</reference>
<keyword evidence="8" id="KW-0175">Coiled coil</keyword>
<dbReference type="PANTHER" id="PTHR21174">
    <property type="match status" value="1"/>
</dbReference>
<dbReference type="InterPro" id="IPR043760">
    <property type="entry name" value="PycTM_dom"/>
</dbReference>
<feature type="transmembrane region" description="Helical" evidence="9">
    <location>
        <begin position="279"/>
        <end position="300"/>
    </location>
</feature>
<dbReference type="GeneID" id="99985212"/>
<dbReference type="GO" id="GO:0051607">
    <property type="term" value="P:defense response to virus"/>
    <property type="evidence" value="ECO:0007669"/>
    <property type="project" value="UniProtKB-KW"/>
</dbReference>
<evidence type="ECO:0000256" key="2">
    <source>
        <dbReference type="ARBA" id="ARBA00022475"/>
    </source>
</evidence>
<dbReference type="InterPro" id="IPR006674">
    <property type="entry name" value="HD_domain"/>
</dbReference>
<keyword evidence="7 9" id="KW-0472">Membrane</keyword>
<dbReference type="PANTHER" id="PTHR21174:SF0">
    <property type="entry name" value="HD PHOSPHOHYDROLASE FAMILY PROTEIN-RELATED"/>
    <property type="match status" value="1"/>
</dbReference>
<evidence type="ECO:0000256" key="4">
    <source>
        <dbReference type="ARBA" id="ARBA00022741"/>
    </source>
</evidence>
<evidence type="ECO:0000256" key="8">
    <source>
        <dbReference type="SAM" id="Coils"/>
    </source>
</evidence>
<keyword evidence="5 9" id="KW-1133">Transmembrane helix</keyword>
<dbReference type="EMBL" id="FOIR01000001">
    <property type="protein sequence ID" value="SEV88425.1"/>
    <property type="molecule type" value="Genomic_DNA"/>
</dbReference>
<keyword evidence="12" id="KW-1185">Reference proteome</keyword>
<accession>A0A1I0MJE5</accession>
<dbReference type="STRING" id="1267423.SAMN05216290_0451"/>
<dbReference type="GO" id="GO:0000166">
    <property type="term" value="F:nucleotide binding"/>
    <property type="evidence" value="ECO:0007669"/>
    <property type="project" value="UniProtKB-KW"/>
</dbReference>
<keyword evidence="3 9" id="KW-0812">Transmembrane</keyword>
<dbReference type="Pfam" id="PF01966">
    <property type="entry name" value="HD"/>
    <property type="match status" value="1"/>
</dbReference>
<dbReference type="SMART" id="SM00471">
    <property type="entry name" value="HDc"/>
    <property type="match status" value="1"/>
</dbReference>
<dbReference type="Pfam" id="PF18967">
    <property type="entry name" value="PycTM"/>
    <property type="match status" value="1"/>
</dbReference>
<keyword evidence="4" id="KW-0547">Nucleotide-binding</keyword>
<keyword evidence="11" id="KW-0378">Hydrolase</keyword>
<evidence type="ECO:0000256" key="6">
    <source>
        <dbReference type="ARBA" id="ARBA00023118"/>
    </source>
</evidence>
<gene>
    <name evidence="11" type="ORF">SAMN05216290_0451</name>
</gene>
<evidence type="ECO:0000256" key="9">
    <source>
        <dbReference type="SAM" id="Phobius"/>
    </source>
</evidence>
<feature type="transmembrane region" description="Helical" evidence="9">
    <location>
        <begin position="349"/>
        <end position="366"/>
    </location>
</feature>
<evidence type="ECO:0000256" key="7">
    <source>
        <dbReference type="ARBA" id="ARBA00023136"/>
    </source>
</evidence>
<dbReference type="OrthoDB" id="5728337at2"/>
<keyword evidence="2" id="KW-1003">Cell membrane</keyword>
<organism evidence="11 12">
    <name type="scientific">Roseivirga pacifica</name>
    <dbReference type="NCBI Taxonomy" id="1267423"/>
    <lineage>
        <taxon>Bacteria</taxon>
        <taxon>Pseudomonadati</taxon>
        <taxon>Bacteroidota</taxon>
        <taxon>Cytophagia</taxon>
        <taxon>Cytophagales</taxon>
        <taxon>Roseivirgaceae</taxon>
        <taxon>Roseivirga</taxon>
    </lineage>
</organism>
<evidence type="ECO:0000256" key="1">
    <source>
        <dbReference type="ARBA" id="ARBA00004236"/>
    </source>
</evidence>